<evidence type="ECO:0000313" key="2">
    <source>
        <dbReference type="EMBL" id="EME89538.1"/>
    </source>
</evidence>
<evidence type="ECO:0000313" key="3">
    <source>
        <dbReference type="Proteomes" id="UP000016932"/>
    </source>
</evidence>
<evidence type="ECO:0000256" key="1">
    <source>
        <dbReference type="SAM" id="SignalP"/>
    </source>
</evidence>
<protein>
    <submittedName>
        <fullName evidence="2">Uncharacterized protein</fullName>
    </submittedName>
</protein>
<dbReference type="GeneID" id="19335990"/>
<gene>
    <name evidence="2" type="ORF">MYCFIDRAFT_201981</name>
</gene>
<sequence length="62" mass="6594">MNYKTSLIFVFLSTIVSTYAIAVPEAEALDLGKRACWTAYAACKAACPNSDCGRSSSGDFCC</sequence>
<name>N1QD04_PSEFD</name>
<dbReference type="AlphaFoldDB" id="N1QD04"/>
<dbReference type="KEGG" id="pfj:MYCFIDRAFT_201981"/>
<accession>N1QD04</accession>
<reference evidence="2 3" key="1">
    <citation type="journal article" date="2012" name="PLoS Pathog.">
        <title>Diverse lifestyles and strategies of plant pathogenesis encoded in the genomes of eighteen Dothideomycetes fungi.</title>
        <authorList>
            <person name="Ohm R.A."/>
            <person name="Feau N."/>
            <person name="Henrissat B."/>
            <person name="Schoch C.L."/>
            <person name="Horwitz B.A."/>
            <person name="Barry K.W."/>
            <person name="Condon B.J."/>
            <person name="Copeland A.C."/>
            <person name="Dhillon B."/>
            <person name="Glaser F."/>
            <person name="Hesse C.N."/>
            <person name="Kosti I."/>
            <person name="LaButti K."/>
            <person name="Lindquist E.A."/>
            <person name="Lucas S."/>
            <person name="Salamov A.A."/>
            <person name="Bradshaw R.E."/>
            <person name="Ciuffetti L."/>
            <person name="Hamelin R.C."/>
            <person name="Kema G.H.J."/>
            <person name="Lawrence C."/>
            <person name="Scott J.A."/>
            <person name="Spatafora J.W."/>
            <person name="Turgeon B.G."/>
            <person name="de Wit P.J.G.M."/>
            <person name="Zhong S."/>
            <person name="Goodwin S.B."/>
            <person name="Grigoriev I.V."/>
        </authorList>
    </citation>
    <scope>NUCLEOTIDE SEQUENCE [LARGE SCALE GENOMIC DNA]</scope>
    <source>
        <strain evidence="2 3">CIRAD86</strain>
    </source>
</reference>
<dbReference type="VEuPathDB" id="FungiDB:MYCFIDRAFT_201981"/>
<dbReference type="RefSeq" id="XP_007922126.1">
    <property type="nucleotide sequence ID" value="XM_007923935.1"/>
</dbReference>
<proteinExistence type="predicted"/>
<feature type="signal peptide" evidence="1">
    <location>
        <begin position="1"/>
        <end position="20"/>
    </location>
</feature>
<feature type="chain" id="PRO_5004110186" evidence="1">
    <location>
        <begin position="21"/>
        <end position="62"/>
    </location>
</feature>
<dbReference type="EMBL" id="KB446555">
    <property type="protein sequence ID" value="EME89538.1"/>
    <property type="molecule type" value="Genomic_DNA"/>
</dbReference>
<organism evidence="2 3">
    <name type="scientific">Pseudocercospora fijiensis (strain CIRAD86)</name>
    <name type="common">Black leaf streak disease fungus</name>
    <name type="synonym">Mycosphaerella fijiensis</name>
    <dbReference type="NCBI Taxonomy" id="383855"/>
    <lineage>
        <taxon>Eukaryota</taxon>
        <taxon>Fungi</taxon>
        <taxon>Dikarya</taxon>
        <taxon>Ascomycota</taxon>
        <taxon>Pezizomycotina</taxon>
        <taxon>Dothideomycetes</taxon>
        <taxon>Dothideomycetidae</taxon>
        <taxon>Mycosphaerellales</taxon>
        <taxon>Mycosphaerellaceae</taxon>
        <taxon>Pseudocercospora</taxon>
    </lineage>
</organism>
<keyword evidence="1" id="KW-0732">Signal</keyword>
<keyword evidence="3" id="KW-1185">Reference proteome</keyword>
<dbReference type="HOGENOM" id="CLU_2922467_0_0_1"/>
<dbReference type="Proteomes" id="UP000016932">
    <property type="component" value="Unassembled WGS sequence"/>
</dbReference>